<proteinExistence type="predicted"/>
<evidence type="ECO:0000313" key="3">
    <source>
        <dbReference type="EMBL" id="TKR63490.1"/>
    </source>
</evidence>
<evidence type="ECO:0000256" key="1">
    <source>
        <dbReference type="SAM" id="MobiDB-lite"/>
    </source>
</evidence>
<feature type="transmembrane region" description="Helical" evidence="2">
    <location>
        <begin position="106"/>
        <end position="128"/>
    </location>
</feature>
<dbReference type="PANTHER" id="PTHR12892">
    <property type="entry name" value="FGF RECEPTOR ACTIVATING PROTEIN 1"/>
    <property type="match status" value="1"/>
</dbReference>
<comment type="caution">
    <text evidence="3">The sequence shown here is derived from an EMBL/GenBank/DDBJ whole genome shotgun (WGS) entry which is preliminary data.</text>
</comment>
<dbReference type="PANTHER" id="PTHR12892:SF8">
    <property type="entry name" value="PROTEIN CBG16685"/>
    <property type="match status" value="1"/>
</dbReference>
<keyword evidence="4" id="KW-1185">Reference proteome</keyword>
<evidence type="ECO:0000256" key="2">
    <source>
        <dbReference type="SAM" id="Phobius"/>
    </source>
</evidence>
<dbReference type="AlphaFoldDB" id="A0A4U5M403"/>
<feature type="transmembrane region" description="Helical" evidence="2">
    <location>
        <begin position="253"/>
        <end position="272"/>
    </location>
</feature>
<keyword evidence="2" id="KW-0812">Transmembrane</keyword>
<dbReference type="InterPro" id="IPR039545">
    <property type="entry name" value="PGAP2"/>
</dbReference>
<gene>
    <name evidence="3" type="ORF">L596_027314</name>
</gene>
<dbReference type="EMBL" id="AZBU02000010">
    <property type="protein sequence ID" value="TKR63490.1"/>
    <property type="molecule type" value="Genomic_DNA"/>
</dbReference>
<feature type="region of interest" description="Disordered" evidence="1">
    <location>
        <begin position="301"/>
        <end position="337"/>
    </location>
</feature>
<accession>A0A4U5M403</accession>
<keyword evidence="2" id="KW-0472">Membrane</keyword>
<feature type="transmembrane region" description="Helical" evidence="2">
    <location>
        <begin position="44"/>
        <end position="65"/>
    </location>
</feature>
<dbReference type="GO" id="GO:0006506">
    <property type="term" value="P:GPI anchor biosynthetic process"/>
    <property type="evidence" value="ECO:0007669"/>
    <property type="project" value="TreeGrafter"/>
</dbReference>
<feature type="transmembrane region" description="Helical" evidence="2">
    <location>
        <begin position="149"/>
        <end position="168"/>
    </location>
</feature>
<dbReference type="GO" id="GO:0000139">
    <property type="term" value="C:Golgi membrane"/>
    <property type="evidence" value="ECO:0007669"/>
    <property type="project" value="InterPro"/>
</dbReference>
<dbReference type="OrthoDB" id="10363427at2759"/>
<feature type="transmembrane region" description="Helical" evidence="2">
    <location>
        <begin position="214"/>
        <end position="233"/>
    </location>
</feature>
<sequence>MTKADFAQRCIRHIDDAPCGGNIDTEEPIEGHTRFHFKVTIKTATHWLTAYSTITIFLAWFFFVVDYKDPYHSYGTKCNVVQKQFMYVDGLPSLLNLSQLRAFPNYMMRLGILPTMLIRVFFVCVERWRKHIVEPASLSGKGLRNRLHNLLPALHAVEVFCLSMILILHCKYDHLGFYSVYSICFTASSLLVMGITVYLSALKPDGQFTKDERRFLQISLICLFCYAGSAPLVMDKHLDFVKFFTCSYLVSHIYFFLELVSILSYGAFHYFYCVINIGELEMCVFSEAVELPDEYLTCTPDSSMASSSELRSNETSMFRLSSRQSSLGRNSRNRLTL</sequence>
<name>A0A4U5M403_STECR</name>
<evidence type="ECO:0000313" key="4">
    <source>
        <dbReference type="Proteomes" id="UP000298663"/>
    </source>
</evidence>
<organism evidence="3 4">
    <name type="scientific">Steinernema carpocapsae</name>
    <name type="common">Entomopathogenic nematode</name>
    <dbReference type="NCBI Taxonomy" id="34508"/>
    <lineage>
        <taxon>Eukaryota</taxon>
        <taxon>Metazoa</taxon>
        <taxon>Ecdysozoa</taxon>
        <taxon>Nematoda</taxon>
        <taxon>Chromadorea</taxon>
        <taxon>Rhabditida</taxon>
        <taxon>Tylenchina</taxon>
        <taxon>Panagrolaimomorpha</taxon>
        <taxon>Strongyloidoidea</taxon>
        <taxon>Steinernematidae</taxon>
        <taxon>Steinernema</taxon>
    </lineage>
</organism>
<dbReference type="GO" id="GO:0005789">
    <property type="term" value="C:endoplasmic reticulum membrane"/>
    <property type="evidence" value="ECO:0007669"/>
    <property type="project" value="TreeGrafter"/>
</dbReference>
<feature type="transmembrane region" description="Helical" evidence="2">
    <location>
        <begin position="180"/>
        <end position="202"/>
    </location>
</feature>
<dbReference type="Proteomes" id="UP000298663">
    <property type="component" value="Unassembled WGS sequence"/>
</dbReference>
<reference evidence="3 4" key="1">
    <citation type="journal article" date="2015" name="Genome Biol.">
        <title>Comparative genomics of Steinernema reveals deeply conserved gene regulatory networks.</title>
        <authorList>
            <person name="Dillman A.R."/>
            <person name="Macchietto M."/>
            <person name="Porter C.F."/>
            <person name="Rogers A."/>
            <person name="Williams B."/>
            <person name="Antoshechkin I."/>
            <person name="Lee M.M."/>
            <person name="Goodwin Z."/>
            <person name="Lu X."/>
            <person name="Lewis E.E."/>
            <person name="Goodrich-Blair H."/>
            <person name="Stock S.P."/>
            <person name="Adams B.J."/>
            <person name="Sternberg P.W."/>
            <person name="Mortazavi A."/>
        </authorList>
    </citation>
    <scope>NUCLEOTIDE SEQUENCE [LARGE SCALE GENOMIC DNA]</scope>
    <source>
        <strain evidence="3 4">ALL</strain>
    </source>
</reference>
<reference evidence="3 4" key="2">
    <citation type="journal article" date="2019" name="G3 (Bethesda)">
        <title>Hybrid Assembly of the Genome of the Entomopathogenic Nematode Steinernema carpocapsae Identifies the X-Chromosome.</title>
        <authorList>
            <person name="Serra L."/>
            <person name="Macchietto M."/>
            <person name="Macias-Munoz A."/>
            <person name="McGill C.J."/>
            <person name="Rodriguez I.M."/>
            <person name="Rodriguez B."/>
            <person name="Murad R."/>
            <person name="Mortazavi A."/>
        </authorList>
    </citation>
    <scope>NUCLEOTIDE SEQUENCE [LARGE SCALE GENOMIC DNA]</scope>
    <source>
        <strain evidence="3 4">ALL</strain>
    </source>
</reference>
<keyword evidence="2" id="KW-1133">Transmembrane helix</keyword>
<protein>
    <submittedName>
        <fullName evidence="3">Uncharacterized protein</fullName>
    </submittedName>
</protein>